<evidence type="ECO:0000313" key="2">
    <source>
        <dbReference type="EMBL" id="KIQ23232.1"/>
    </source>
</evidence>
<proteinExistence type="predicted"/>
<name>A0A0D0KAT5_VARPD</name>
<evidence type="ECO:0000256" key="1">
    <source>
        <dbReference type="SAM" id="Phobius"/>
    </source>
</evidence>
<keyword evidence="1" id="KW-1133">Transmembrane helix</keyword>
<dbReference type="EMBL" id="JXQQ01000076">
    <property type="protein sequence ID" value="KIQ23232.1"/>
    <property type="molecule type" value="Genomic_DNA"/>
</dbReference>
<dbReference type="RefSeq" id="WP_042581685.1">
    <property type="nucleotide sequence ID" value="NZ_JXQQ01000076.1"/>
</dbReference>
<reference evidence="2 3" key="1">
    <citation type="submission" date="2014-12" db="EMBL/GenBank/DDBJ databases">
        <title>16Stimator: statistical estimation of ribosomal gene copy numbers from draft genome assemblies.</title>
        <authorList>
            <person name="Perisin M.A."/>
            <person name="Vetter M."/>
            <person name="Gilbert J.A."/>
            <person name="Bergelson J."/>
        </authorList>
    </citation>
    <scope>NUCLEOTIDE SEQUENCE [LARGE SCALE GENOMIC DNA]</scope>
    <source>
        <strain evidence="2 3">MEDvA23</strain>
    </source>
</reference>
<comment type="caution">
    <text evidence="2">The sequence shown here is derived from an EMBL/GenBank/DDBJ whole genome shotgun (WGS) entry which is preliminary data.</text>
</comment>
<sequence length="71" mass="7882">MAKPQRTLRTLERGILCLVIGAAVLLAPRFLQGTRWFEMVAGAYIVGWFALVLGIALVGVGLFQRNKQQRP</sequence>
<protein>
    <submittedName>
        <fullName evidence="2">Uncharacterized protein</fullName>
    </submittedName>
</protein>
<feature type="transmembrane region" description="Helical" evidence="1">
    <location>
        <begin position="41"/>
        <end position="63"/>
    </location>
</feature>
<organism evidence="2 3">
    <name type="scientific">Variovorax paradoxus</name>
    <dbReference type="NCBI Taxonomy" id="34073"/>
    <lineage>
        <taxon>Bacteria</taxon>
        <taxon>Pseudomonadati</taxon>
        <taxon>Pseudomonadota</taxon>
        <taxon>Betaproteobacteria</taxon>
        <taxon>Burkholderiales</taxon>
        <taxon>Comamonadaceae</taxon>
        <taxon>Variovorax</taxon>
    </lineage>
</organism>
<accession>A0A0D0KAT5</accession>
<keyword evidence="1" id="KW-0472">Membrane</keyword>
<gene>
    <name evidence="2" type="ORF">RT97_25680</name>
</gene>
<keyword evidence="1" id="KW-0812">Transmembrane</keyword>
<dbReference type="AlphaFoldDB" id="A0A0D0KAT5"/>
<evidence type="ECO:0000313" key="3">
    <source>
        <dbReference type="Proteomes" id="UP000032067"/>
    </source>
</evidence>
<dbReference type="OrthoDB" id="8795428at2"/>
<dbReference type="Proteomes" id="UP000032067">
    <property type="component" value="Unassembled WGS sequence"/>
</dbReference>